<keyword evidence="4 13" id="KW-0597">Phosphoprotein</keyword>
<keyword evidence="9" id="KW-0067">ATP-binding</keyword>
<dbReference type="Pfam" id="PF00989">
    <property type="entry name" value="PAS"/>
    <property type="match status" value="1"/>
</dbReference>
<dbReference type="NCBIfam" id="TIGR00229">
    <property type="entry name" value="sensory_box"/>
    <property type="match status" value="3"/>
</dbReference>
<dbReference type="CDD" id="cd17546">
    <property type="entry name" value="REC_hyHK_CKI1_RcsC-like"/>
    <property type="match status" value="1"/>
</dbReference>
<dbReference type="PROSITE" id="PS50110">
    <property type="entry name" value="RESPONSE_REGULATORY"/>
    <property type="match status" value="1"/>
</dbReference>
<dbReference type="SUPFAM" id="SSF55874">
    <property type="entry name" value="ATPase domain of HSP90 chaperone/DNA topoisomerase II/histidine kinase"/>
    <property type="match status" value="1"/>
</dbReference>
<evidence type="ECO:0000259" key="16">
    <source>
        <dbReference type="PROSITE" id="PS50110"/>
    </source>
</evidence>
<dbReference type="CDD" id="cd16922">
    <property type="entry name" value="HATPase_EvgS-ArcB-TorS-like"/>
    <property type="match status" value="1"/>
</dbReference>
<dbReference type="SMART" id="SM00086">
    <property type="entry name" value="PAC"/>
    <property type="match status" value="4"/>
</dbReference>
<dbReference type="Pfam" id="PF13426">
    <property type="entry name" value="PAS_9"/>
    <property type="match status" value="1"/>
</dbReference>
<dbReference type="PROSITE" id="PS50113">
    <property type="entry name" value="PAC"/>
    <property type="match status" value="3"/>
</dbReference>
<evidence type="ECO:0000259" key="19">
    <source>
        <dbReference type="PROSITE" id="PS50878"/>
    </source>
</evidence>
<dbReference type="Gene3D" id="1.10.287.130">
    <property type="match status" value="1"/>
</dbReference>
<keyword evidence="7" id="KW-0547">Nucleotide-binding</keyword>
<dbReference type="InterPro" id="IPR000014">
    <property type="entry name" value="PAS"/>
</dbReference>
<dbReference type="Proteomes" id="UP000588604">
    <property type="component" value="Unassembled WGS sequence"/>
</dbReference>
<dbReference type="Pfam" id="PF02518">
    <property type="entry name" value="HATPase_c"/>
    <property type="match status" value="1"/>
</dbReference>
<feature type="domain" description="Reverse transcriptase" evidence="19">
    <location>
        <begin position="1"/>
        <end position="163"/>
    </location>
</feature>
<sequence>MTKFQQFDISDYFDQMSEPLLMIDSEEIIFFNAYFKSNFVLPNDDWKKFVEYPNVIDVLNGYFQGNELSSATFYKSLESLEHEFMLFEWSFVPLPSSYSDRFLILKGVRSKFYSQSILKDLGKSGLDEVNSSFRYLESILNNTHDLISILDVEGNYKFIGPNVGRTLGFKVEDIVGRNFREFIDTGVIELVKGNFQEVLDSEEEVNIDFWINRSDGKKIYIESYARNLQNHPNIKGVIFSARDITDYKLTEFSLQRRFELENIINKTSSFLINESPKELTKNFVSALSQLSKSLKANWSKIFIKKYENSELELIASWSSKMAEEKDDVDWNFITKHIQDSPNSDDFGKIGLIPTTEEESLILIPMISSLKFKGVVVLGISEKDHFLDENELQILRQLGDIFAGAYQGGQLLRKIERNENLLATTELLAKSGSWRYSQNRNSFHFSGGLAKMFGLGDKPTYAKFSTLFYNINKQYRQEFIENLKYTFRTQEPSSGEFYMASNQDEKQTLISYEINARKHFFNQSLEVFGFCTDITEKRASEEYLLLQSQILAQVSDPIVVTDLDLNFIYVNEAAKKLCGKDSSKPFTGSFCKYFEFQNQSLEKFLSNHGKETIWQDEIFIKIQGKENEPFDLSVKTIHSDKNENIGYSFVLRNLSEKYEAEKISNRAKLIVENSPTILFRVDPYQDFQIEYISENINRFGYDSKKLIAEKRSFLDLLYSEDARKIRETAEKNTTENGINAFSGSYRLKKSDGQFIWVEDQTQDVFDESGKVVLHEGILQDVNDRKNLEVINEERDRQYRILASNLPDTNIFLLDKERKYIVAEGTNFENWGMKREDFEGKFLWEVYLTSYEEVSTLLDKVYYDREIVETEFPIKNRYYSRTFRPIVIKDQVEFVLSIIRDITDEHQAKIDLLQSEEKYRTLVEESTEIIFSLTETFTLRYVSPNVNQFLGYQAEEVIGKSIFEFLNPDDMGEFQKMLESTDDFLANTQFLEFRLRHKNGDFKVFNSNGKLIFDKDGKAKYYTGIARDISKLKEAQRELMKAKENAEQASQIKSQFLSIMSHEIRTPMNAVIGLSHLLMDENPRPEQLENLKTLQFSAENLMALINDILDYNKIESGKVELENVSFDLKNIVSRIVHSHSFQSNEKSLNVACHFDEKLPNLVIGDPIRLGQIINNLISNAIKFTDQGSVNISLNEISRSKEESLVEFTVEDTGIGIPEEKIDTIFEAFTQASSSTTRKYGGTGLGLAIVKKLVELFEGEITVDSQEGRGSKFTFRIGYRIDRSSVVEHLRGGDKPSKSLENASILVAEDNYVNQILIQKFLKKWNTGKLVIASDGEEALELFEKEDFNLILLDLQMPVLDGFSVAKAIRKHSLKSKSEIPILALTATSLHEIKKELIDIGFTDFVPKPFIPEVLYEKLIKSLNQKDYSGFSV</sequence>
<dbReference type="EC" id="2.7.13.3" evidence="3"/>
<keyword evidence="11" id="KW-0902">Two-component regulatory system</keyword>
<dbReference type="Pfam" id="PF00512">
    <property type="entry name" value="HisKA"/>
    <property type="match status" value="1"/>
</dbReference>
<proteinExistence type="predicted"/>
<dbReference type="PROSITE" id="PS50109">
    <property type="entry name" value="HIS_KIN"/>
    <property type="match status" value="1"/>
</dbReference>
<dbReference type="EMBL" id="JACIJO010000001">
    <property type="protein sequence ID" value="MBB6325510.1"/>
    <property type="molecule type" value="Genomic_DNA"/>
</dbReference>
<dbReference type="Pfam" id="PF08447">
    <property type="entry name" value="PAS_3"/>
    <property type="match status" value="2"/>
</dbReference>
<feature type="domain" description="PAC" evidence="18">
    <location>
        <begin position="740"/>
        <end position="792"/>
    </location>
</feature>
<feature type="modified residue" description="4-aspartylphosphate" evidence="13">
    <location>
        <position position="1351"/>
    </location>
</feature>
<dbReference type="SUPFAM" id="SSF55781">
    <property type="entry name" value="GAF domain-like"/>
    <property type="match status" value="1"/>
</dbReference>
<reference evidence="20 21" key="1">
    <citation type="submission" date="2020-08" db="EMBL/GenBank/DDBJ databases">
        <title>Genomic Encyclopedia of Type Strains, Phase IV (KMG-IV): sequencing the most valuable type-strain genomes for metagenomic binning, comparative biology and taxonomic classification.</title>
        <authorList>
            <person name="Goeker M."/>
        </authorList>
    </citation>
    <scope>NUCLEOTIDE SEQUENCE [LARGE SCALE GENOMIC DNA]</scope>
    <source>
        <strain evidence="20 21">DSM 102044</strain>
    </source>
</reference>
<dbReference type="PANTHER" id="PTHR45339:SF1">
    <property type="entry name" value="HYBRID SIGNAL TRANSDUCTION HISTIDINE KINASE J"/>
    <property type="match status" value="1"/>
</dbReference>
<evidence type="ECO:0000256" key="11">
    <source>
        <dbReference type="ARBA" id="ARBA00023012"/>
    </source>
</evidence>
<dbReference type="FunFam" id="1.10.287.130:FF:000004">
    <property type="entry name" value="Ethylene receptor 1"/>
    <property type="match status" value="1"/>
</dbReference>
<dbReference type="SUPFAM" id="SSF52172">
    <property type="entry name" value="CheY-like"/>
    <property type="match status" value="1"/>
</dbReference>
<evidence type="ECO:0000313" key="20">
    <source>
        <dbReference type="EMBL" id="MBB6325510.1"/>
    </source>
</evidence>
<evidence type="ECO:0000256" key="8">
    <source>
        <dbReference type="ARBA" id="ARBA00022777"/>
    </source>
</evidence>
<dbReference type="SUPFAM" id="SSF55785">
    <property type="entry name" value="PYP-like sensor domain (PAS domain)"/>
    <property type="match status" value="5"/>
</dbReference>
<dbReference type="GO" id="GO:0000155">
    <property type="term" value="F:phosphorelay sensor kinase activity"/>
    <property type="evidence" value="ECO:0007669"/>
    <property type="project" value="InterPro"/>
</dbReference>
<gene>
    <name evidence="20" type="ORF">FHS59_001125</name>
</gene>
<evidence type="ECO:0000256" key="7">
    <source>
        <dbReference type="ARBA" id="ARBA00022741"/>
    </source>
</evidence>
<evidence type="ECO:0000259" key="17">
    <source>
        <dbReference type="PROSITE" id="PS50112"/>
    </source>
</evidence>
<evidence type="ECO:0000256" key="3">
    <source>
        <dbReference type="ARBA" id="ARBA00012438"/>
    </source>
</evidence>
<evidence type="ECO:0000256" key="6">
    <source>
        <dbReference type="ARBA" id="ARBA00022692"/>
    </source>
</evidence>
<dbReference type="InterPro" id="IPR013655">
    <property type="entry name" value="PAS_fold_3"/>
</dbReference>
<dbReference type="InterPro" id="IPR001789">
    <property type="entry name" value="Sig_transdc_resp-reg_receiver"/>
</dbReference>
<evidence type="ECO:0000259" key="18">
    <source>
        <dbReference type="PROSITE" id="PS50113"/>
    </source>
</evidence>
<feature type="domain" description="PAS" evidence="17">
    <location>
        <begin position="132"/>
        <end position="202"/>
    </location>
</feature>
<feature type="domain" description="PAC" evidence="18">
    <location>
        <begin position="987"/>
        <end position="1039"/>
    </location>
</feature>
<dbReference type="CDD" id="cd00130">
    <property type="entry name" value="PAS"/>
    <property type="match status" value="4"/>
</dbReference>
<dbReference type="GO" id="GO:0016020">
    <property type="term" value="C:membrane"/>
    <property type="evidence" value="ECO:0007669"/>
    <property type="project" value="UniProtKB-SubCell"/>
</dbReference>
<dbReference type="InterPro" id="IPR004358">
    <property type="entry name" value="Sig_transdc_His_kin-like_C"/>
</dbReference>
<evidence type="ECO:0000256" key="4">
    <source>
        <dbReference type="ARBA" id="ARBA00022553"/>
    </source>
</evidence>
<feature type="coiled-coil region" evidence="14">
    <location>
        <begin position="1023"/>
        <end position="1050"/>
    </location>
</feature>
<dbReference type="PANTHER" id="PTHR45339">
    <property type="entry name" value="HYBRID SIGNAL TRANSDUCTION HISTIDINE KINASE J"/>
    <property type="match status" value="1"/>
</dbReference>
<dbReference type="InterPro" id="IPR000477">
    <property type="entry name" value="RT_dom"/>
</dbReference>
<dbReference type="Gene3D" id="3.30.450.20">
    <property type="entry name" value="PAS domain"/>
    <property type="match status" value="5"/>
</dbReference>
<keyword evidence="6" id="KW-0812">Transmembrane</keyword>
<evidence type="ECO:0000259" key="15">
    <source>
        <dbReference type="PROSITE" id="PS50109"/>
    </source>
</evidence>
<feature type="domain" description="PAS" evidence="17">
    <location>
        <begin position="913"/>
        <end position="977"/>
    </location>
</feature>
<comment type="catalytic activity">
    <reaction evidence="1">
        <text>ATP + protein L-histidine = ADP + protein N-phospho-L-histidine.</text>
        <dbReference type="EC" id="2.7.13.3"/>
    </reaction>
</comment>
<evidence type="ECO:0000256" key="5">
    <source>
        <dbReference type="ARBA" id="ARBA00022679"/>
    </source>
</evidence>
<dbReference type="Gene3D" id="3.40.50.2300">
    <property type="match status" value="1"/>
</dbReference>
<keyword evidence="5" id="KW-0808">Transferase</keyword>
<dbReference type="Gene3D" id="3.30.565.10">
    <property type="entry name" value="Histidine kinase-like ATPase, C-terminal domain"/>
    <property type="match status" value="1"/>
</dbReference>
<dbReference type="InterPro" id="IPR003661">
    <property type="entry name" value="HisK_dim/P_dom"/>
</dbReference>
<feature type="domain" description="Histidine kinase" evidence="15">
    <location>
        <begin position="1057"/>
        <end position="1278"/>
    </location>
</feature>
<keyword evidence="10" id="KW-1133">Transmembrane helix</keyword>
<dbReference type="InterPro" id="IPR001610">
    <property type="entry name" value="PAC"/>
</dbReference>
<dbReference type="InterPro" id="IPR013767">
    <property type="entry name" value="PAS_fold"/>
</dbReference>
<dbReference type="InterPro" id="IPR011006">
    <property type="entry name" value="CheY-like_superfamily"/>
</dbReference>
<dbReference type="SMART" id="SM00388">
    <property type="entry name" value="HisKA"/>
    <property type="match status" value="1"/>
</dbReference>
<evidence type="ECO:0000256" key="9">
    <source>
        <dbReference type="ARBA" id="ARBA00022840"/>
    </source>
</evidence>
<evidence type="ECO:0000313" key="21">
    <source>
        <dbReference type="Proteomes" id="UP000588604"/>
    </source>
</evidence>
<protein>
    <recommendedName>
        <fullName evidence="3">histidine kinase</fullName>
        <ecNumber evidence="3">2.7.13.3</ecNumber>
    </recommendedName>
</protein>
<evidence type="ECO:0000256" key="12">
    <source>
        <dbReference type="ARBA" id="ARBA00023136"/>
    </source>
</evidence>
<dbReference type="SMART" id="SM00387">
    <property type="entry name" value="HATPase_c"/>
    <property type="match status" value="1"/>
</dbReference>
<accession>A0A841MDV0</accession>
<dbReference type="InterPro" id="IPR003594">
    <property type="entry name" value="HATPase_dom"/>
</dbReference>
<dbReference type="InterPro" id="IPR036097">
    <property type="entry name" value="HisK_dim/P_sf"/>
</dbReference>
<evidence type="ECO:0000256" key="2">
    <source>
        <dbReference type="ARBA" id="ARBA00004370"/>
    </source>
</evidence>
<dbReference type="RefSeq" id="WP_184493808.1">
    <property type="nucleotide sequence ID" value="NZ_JACIJO010000001.1"/>
</dbReference>
<dbReference type="InterPro" id="IPR036890">
    <property type="entry name" value="HATPase_C_sf"/>
</dbReference>
<dbReference type="Pfam" id="PF00072">
    <property type="entry name" value="Response_reg"/>
    <property type="match status" value="1"/>
</dbReference>
<evidence type="ECO:0000256" key="10">
    <source>
        <dbReference type="ARBA" id="ARBA00022989"/>
    </source>
</evidence>
<dbReference type="PRINTS" id="PR00344">
    <property type="entry name" value="BCTRLSENSOR"/>
</dbReference>
<dbReference type="SMART" id="SM00448">
    <property type="entry name" value="REC"/>
    <property type="match status" value="1"/>
</dbReference>
<keyword evidence="14" id="KW-0175">Coiled coil</keyword>
<dbReference type="InterPro" id="IPR035965">
    <property type="entry name" value="PAS-like_dom_sf"/>
</dbReference>
<dbReference type="PROSITE" id="PS50878">
    <property type="entry name" value="RT_POL"/>
    <property type="match status" value="1"/>
</dbReference>
<dbReference type="PROSITE" id="PS50112">
    <property type="entry name" value="PAS"/>
    <property type="match status" value="2"/>
</dbReference>
<comment type="caution">
    <text evidence="20">The sequence shown here is derived from an EMBL/GenBank/DDBJ whole genome shotgun (WGS) entry which is preliminary data.</text>
</comment>
<dbReference type="InterPro" id="IPR000700">
    <property type="entry name" value="PAS-assoc_C"/>
</dbReference>
<keyword evidence="8" id="KW-0418">Kinase</keyword>
<name>A0A841MDV0_9BACT</name>
<dbReference type="CDD" id="cd00082">
    <property type="entry name" value="HisKA"/>
    <property type="match status" value="1"/>
</dbReference>
<evidence type="ECO:0000256" key="13">
    <source>
        <dbReference type="PROSITE-ProRule" id="PRU00169"/>
    </source>
</evidence>
<keyword evidence="12" id="KW-0472">Membrane</keyword>
<dbReference type="GO" id="GO:0006355">
    <property type="term" value="P:regulation of DNA-templated transcription"/>
    <property type="evidence" value="ECO:0007669"/>
    <property type="project" value="InterPro"/>
</dbReference>
<feature type="domain" description="Response regulatory" evidence="16">
    <location>
        <begin position="1301"/>
        <end position="1420"/>
    </location>
</feature>
<keyword evidence="21" id="KW-1185">Reference proteome</keyword>
<comment type="subcellular location">
    <subcellularLocation>
        <location evidence="2">Membrane</location>
    </subcellularLocation>
</comment>
<dbReference type="InterPro" id="IPR005467">
    <property type="entry name" value="His_kinase_dom"/>
</dbReference>
<dbReference type="GO" id="GO:0005524">
    <property type="term" value="F:ATP binding"/>
    <property type="evidence" value="ECO:0007669"/>
    <property type="project" value="UniProtKB-KW"/>
</dbReference>
<evidence type="ECO:0000256" key="1">
    <source>
        <dbReference type="ARBA" id="ARBA00000085"/>
    </source>
</evidence>
<dbReference type="SMART" id="SM00091">
    <property type="entry name" value="PAS"/>
    <property type="match status" value="4"/>
</dbReference>
<dbReference type="SUPFAM" id="SSF47384">
    <property type="entry name" value="Homodimeric domain of signal transducing histidine kinase"/>
    <property type="match status" value="1"/>
</dbReference>
<dbReference type="FunFam" id="3.30.565.10:FF:000010">
    <property type="entry name" value="Sensor histidine kinase RcsC"/>
    <property type="match status" value="1"/>
</dbReference>
<organism evidence="20 21">
    <name type="scientific">Algoriphagus iocasae</name>
    <dbReference type="NCBI Taxonomy" id="1836499"/>
    <lineage>
        <taxon>Bacteria</taxon>
        <taxon>Pseudomonadati</taxon>
        <taxon>Bacteroidota</taxon>
        <taxon>Cytophagia</taxon>
        <taxon>Cytophagales</taxon>
        <taxon>Cyclobacteriaceae</taxon>
        <taxon>Algoriphagus</taxon>
    </lineage>
</organism>
<evidence type="ECO:0000256" key="14">
    <source>
        <dbReference type="SAM" id="Coils"/>
    </source>
</evidence>
<feature type="domain" description="PAC" evidence="18">
    <location>
        <begin position="205"/>
        <end position="256"/>
    </location>
</feature>